<sequence>MNTGSGGGRRMATNINGVRQNNNSKKFISSFRRLKQDYMMIMKDPVPYVTVAPLQNDILEWHYVIHGPENTVYQVEQRLKTNTRLCLSFSDFHPDTWNPTWSLSTILTASDSVRRSYARKSLQFNRNDATFVELFPDIAYNRQESNNLANKNGSTTNDQSEYDRFNRFVWSCIYNLIALFIVILFAYIVQW</sequence>
<evidence type="ECO:0000313" key="3">
    <source>
        <dbReference type="EMBL" id="KAH9416410.1"/>
    </source>
</evidence>
<evidence type="ECO:0000259" key="2">
    <source>
        <dbReference type="PROSITE" id="PS50127"/>
    </source>
</evidence>
<accession>A0ABQ8J1M9</accession>
<dbReference type="InterPro" id="IPR016135">
    <property type="entry name" value="UBQ-conjugating_enzyme/RWD"/>
</dbReference>
<proteinExistence type="predicted"/>
<comment type="caution">
    <text evidence="3">The sequence shown here is derived from an EMBL/GenBank/DDBJ whole genome shotgun (WGS) entry which is preliminary data.</text>
</comment>
<keyword evidence="1" id="KW-0472">Membrane</keyword>
<reference evidence="3 4" key="2">
    <citation type="journal article" date="2022" name="Mol. Biol. Evol.">
        <title>Comparative Genomics Reveals Insights into the Divergent Evolution of Astigmatic Mites and Household Pest Adaptations.</title>
        <authorList>
            <person name="Xiong Q."/>
            <person name="Wan A.T."/>
            <person name="Liu X."/>
            <person name="Fung C.S."/>
            <person name="Xiao X."/>
            <person name="Malainual N."/>
            <person name="Hou J."/>
            <person name="Wang L."/>
            <person name="Wang M."/>
            <person name="Yang K.Y."/>
            <person name="Cui Y."/>
            <person name="Leung E.L."/>
            <person name="Nong W."/>
            <person name="Shin S.K."/>
            <person name="Au S.W."/>
            <person name="Jeong K.Y."/>
            <person name="Chew F.T."/>
            <person name="Hui J.H."/>
            <person name="Leung T.F."/>
            <person name="Tungtrongchitr A."/>
            <person name="Zhong N."/>
            <person name="Liu Z."/>
            <person name="Tsui S.K."/>
        </authorList>
    </citation>
    <scope>NUCLEOTIDE SEQUENCE [LARGE SCALE GENOMIC DNA]</scope>
    <source>
        <strain evidence="3">Derp</strain>
    </source>
</reference>
<dbReference type="PROSITE" id="PS50127">
    <property type="entry name" value="UBC_2"/>
    <property type="match status" value="1"/>
</dbReference>
<keyword evidence="1" id="KW-1133">Transmembrane helix</keyword>
<dbReference type="PANTHER" id="PTHR24067">
    <property type="entry name" value="UBIQUITIN-CONJUGATING ENZYME E2"/>
    <property type="match status" value="1"/>
</dbReference>
<organism evidence="3 4">
    <name type="scientific">Dermatophagoides pteronyssinus</name>
    <name type="common">European house dust mite</name>
    <dbReference type="NCBI Taxonomy" id="6956"/>
    <lineage>
        <taxon>Eukaryota</taxon>
        <taxon>Metazoa</taxon>
        <taxon>Ecdysozoa</taxon>
        <taxon>Arthropoda</taxon>
        <taxon>Chelicerata</taxon>
        <taxon>Arachnida</taxon>
        <taxon>Acari</taxon>
        <taxon>Acariformes</taxon>
        <taxon>Sarcoptiformes</taxon>
        <taxon>Astigmata</taxon>
        <taxon>Psoroptidia</taxon>
        <taxon>Analgoidea</taxon>
        <taxon>Pyroglyphidae</taxon>
        <taxon>Dermatophagoidinae</taxon>
        <taxon>Dermatophagoides</taxon>
    </lineage>
</organism>
<feature type="transmembrane region" description="Helical" evidence="1">
    <location>
        <begin position="168"/>
        <end position="189"/>
    </location>
</feature>
<keyword evidence="4" id="KW-1185">Reference proteome</keyword>
<name>A0ABQ8J1M9_DERPT</name>
<gene>
    <name evidence="3" type="primary">UBE2J2_2</name>
    <name evidence="3" type="ORF">DERP_015178</name>
</gene>
<feature type="domain" description="UBC core" evidence="2">
    <location>
        <begin position="29"/>
        <end position="191"/>
    </location>
</feature>
<dbReference type="InterPro" id="IPR050113">
    <property type="entry name" value="Ub_conjugating_enzyme"/>
</dbReference>
<protein>
    <submittedName>
        <fullName evidence="3">Ubiquitin-conjugating enzyme E2 J2</fullName>
    </submittedName>
</protein>
<evidence type="ECO:0000256" key="1">
    <source>
        <dbReference type="SAM" id="Phobius"/>
    </source>
</evidence>
<evidence type="ECO:0000313" key="4">
    <source>
        <dbReference type="Proteomes" id="UP000887458"/>
    </source>
</evidence>
<reference evidence="3 4" key="1">
    <citation type="journal article" date="2018" name="J. Allergy Clin. Immunol.">
        <title>High-quality assembly of Dermatophagoides pteronyssinus genome and transcriptome reveals a wide range of novel allergens.</title>
        <authorList>
            <person name="Liu X.Y."/>
            <person name="Yang K.Y."/>
            <person name="Wang M.Q."/>
            <person name="Kwok J.S."/>
            <person name="Zeng X."/>
            <person name="Yang Z."/>
            <person name="Xiao X.J."/>
            <person name="Lau C.P."/>
            <person name="Li Y."/>
            <person name="Huang Z.M."/>
            <person name="Ba J.G."/>
            <person name="Yim A.K."/>
            <person name="Ouyang C.Y."/>
            <person name="Ngai S.M."/>
            <person name="Chan T.F."/>
            <person name="Leung E.L."/>
            <person name="Liu L."/>
            <person name="Liu Z.G."/>
            <person name="Tsui S.K."/>
        </authorList>
    </citation>
    <scope>NUCLEOTIDE SEQUENCE [LARGE SCALE GENOMIC DNA]</scope>
    <source>
        <strain evidence="3">Derp</strain>
    </source>
</reference>
<feature type="non-terminal residue" evidence="3">
    <location>
        <position position="191"/>
    </location>
</feature>
<dbReference type="Proteomes" id="UP000887458">
    <property type="component" value="Unassembled WGS sequence"/>
</dbReference>
<dbReference type="SUPFAM" id="SSF54495">
    <property type="entry name" value="UBC-like"/>
    <property type="match status" value="1"/>
</dbReference>
<dbReference type="EMBL" id="NJHN03000093">
    <property type="protein sequence ID" value="KAH9416410.1"/>
    <property type="molecule type" value="Genomic_DNA"/>
</dbReference>
<dbReference type="Gene3D" id="3.10.110.10">
    <property type="entry name" value="Ubiquitin Conjugating Enzyme"/>
    <property type="match status" value="2"/>
</dbReference>
<dbReference type="InterPro" id="IPR000608">
    <property type="entry name" value="UBC"/>
</dbReference>
<keyword evidence="1" id="KW-0812">Transmembrane</keyword>